<organism evidence="2 3">
    <name type="scientific">Heligmosomoides polygyrus</name>
    <name type="common">Parasitic roundworm</name>
    <dbReference type="NCBI Taxonomy" id="6339"/>
    <lineage>
        <taxon>Eukaryota</taxon>
        <taxon>Metazoa</taxon>
        <taxon>Ecdysozoa</taxon>
        <taxon>Nematoda</taxon>
        <taxon>Chromadorea</taxon>
        <taxon>Rhabditida</taxon>
        <taxon>Rhabditina</taxon>
        <taxon>Rhabditomorpha</taxon>
        <taxon>Strongyloidea</taxon>
        <taxon>Heligmosomidae</taxon>
        <taxon>Heligmosomoides</taxon>
    </lineage>
</organism>
<gene>
    <name evidence="1" type="ORF">HPBE_LOCUS22528</name>
</gene>
<reference evidence="1 2" key="1">
    <citation type="submission" date="2018-11" db="EMBL/GenBank/DDBJ databases">
        <authorList>
            <consortium name="Pathogen Informatics"/>
        </authorList>
    </citation>
    <scope>NUCLEOTIDE SEQUENCE [LARGE SCALE GENOMIC DNA]</scope>
</reference>
<dbReference type="WBParaSite" id="HPBE_0002252901-mRNA-1">
    <property type="protein sequence ID" value="HPBE_0002252901-mRNA-1"/>
    <property type="gene ID" value="HPBE_0002252901"/>
</dbReference>
<proteinExistence type="predicted"/>
<dbReference type="AlphaFoldDB" id="A0A183GIQ5"/>
<protein>
    <submittedName>
        <fullName evidence="3">Transcriptional regulator</fullName>
    </submittedName>
</protein>
<keyword evidence="2" id="KW-1185">Reference proteome</keyword>
<name>A0A183GIQ5_HELPZ</name>
<sequence>MTGRKGRIMTGRKGRILMNMDEKDKFMKGEKKIAIISEAAFSEKILRIFV</sequence>
<accession>A0A3P8BZH5</accession>
<accession>A0A183GIQ5</accession>
<evidence type="ECO:0000313" key="3">
    <source>
        <dbReference type="WBParaSite" id="HPBE_0002252901-mRNA-1"/>
    </source>
</evidence>
<dbReference type="Proteomes" id="UP000050761">
    <property type="component" value="Unassembled WGS sequence"/>
</dbReference>
<evidence type="ECO:0000313" key="2">
    <source>
        <dbReference type="Proteomes" id="UP000050761"/>
    </source>
</evidence>
<evidence type="ECO:0000313" key="1">
    <source>
        <dbReference type="EMBL" id="VDP33107.1"/>
    </source>
</evidence>
<dbReference type="EMBL" id="UZAH01034075">
    <property type="protein sequence ID" value="VDP33107.1"/>
    <property type="molecule type" value="Genomic_DNA"/>
</dbReference>
<reference evidence="3" key="2">
    <citation type="submission" date="2019-09" db="UniProtKB">
        <authorList>
            <consortium name="WormBaseParasite"/>
        </authorList>
    </citation>
    <scope>IDENTIFICATION</scope>
</reference>